<feature type="region of interest" description="Disordered" evidence="1">
    <location>
        <begin position="1"/>
        <end position="61"/>
    </location>
</feature>
<organism evidence="2 3">
    <name type="scientific">Penicillium salamii</name>
    <dbReference type="NCBI Taxonomy" id="1612424"/>
    <lineage>
        <taxon>Eukaryota</taxon>
        <taxon>Fungi</taxon>
        <taxon>Dikarya</taxon>
        <taxon>Ascomycota</taxon>
        <taxon>Pezizomycotina</taxon>
        <taxon>Eurotiomycetes</taxon>
        <taxon>Eurotiomycetidae</taxon>
        <taxon>Eurotiales</taxon>
        <taxon>Aspergillaceae</taxon>
        <taxon>Penicillium</taxon>
    </lineage>
</organism>
<name>A0A9W4JZJ2_9EURO</name>
<evidence type="ECO:0000313" key="2">
    <source>
        <dbReference type="EMBL" id="CAG8428374.1"/>
    </source>
</evidence>
<proteinExistence type="predicted"/>
<protein>
    <submittedName>
        <fullName evidence="2">Uncharacterized protein</fullName>
    </submittedName>
</protein>
<dbReference type="AlphaFoldDB" id="A0A9W4JZJ2"/>
<feature type="region of interest" description="Disordered" evidence="1">
    <location>
        <begin position="311"/>
        <end position="331"/>
    </location>
</feature>
<dbReference type="Proteomes" id="UP001152592">
    <property type="component" value="Unassembled WGS sequence"/>
</dbReference>
<dbReference type="OrthoDB" id="17395at2759"/>
<comment type="caution">
    <text evidence="2">The sequence shown here is derived from an EMBL/GenBank/DDBJ whole genome shotgun (WGS) entry which is preliminary data.</text>
</comment>
<evidence type="ECO:0000256" key="1">
    <source>
        <dbReference type="SAM" id="MobiDB-lite"/>
    </source>
</evidence>
<evidence type="ECO:0000313" key="3">
    <source>
        <dbReference type="Proteomes" id="UP001152592"/>
    </source>
</evidence>
<reference evidence="2" key="1">
    <citation type="submission" date="2021-07" db="EMBL/GenBank/DDBJ databases">
        <authorList>
            <person name="Branca A.L. A."/>
        </authorList>
    </citation>
    <scope>NUCLEOTIDE SEQUENCE</scope>
</reference>
<dbReference type="EMBL" id="CAJVPD010000299">
    <property type="protein sequence ID" value="CAG8428374.1"/>
    <property type="molecule type" value="Genomic_DNA"/>
</dbReference>
<accession>A0A9W4JZJ2</accession>
<sequence length="462" mass="52475">MRRSSLFSNDDCDVQRGVTLDPWDNTSQYAPTPGNLRPSSNSSPDGTFPFNPASPQENAAQDNSLPLLQFGDWEEGRAYDEDPPACIHYLIEWKITLNNRTVAKDTEQDLVLAPSFYWRLFLQPKLKELLIRKYPHRKLESDDTSVVVSATRQKGLTRRFDGTDVDWSSIEKQLFDWGDLFLAGKTLRLSISFNYTENTVGSTANRKTTDKRGASSATQRMLQERDQQIGAEEEISGEPPAWKMVYALMRCPGSCDSGPHCWQDPYGKKHYKLYRDQLESLVKYVQCGGLLQSHEDVPGMIREQIYRAERQRLDRPRSNNRPNAESSCPPITITNVLPAQAPQTAESPALPSPENGTASFVHMPELHVSGFLDVAVREYSTWQQSRLGDEELKAEVKRACDVALDDGLDLAQIDEDKDPDYFTKRGVKWGIARRFVKDIRFWVDSYNGCVDTTGNVSYENWL</sequence>
<gene>
    <name evidence="2" type="ORF">PSALAMII_LOCUS10595</name>
</gene>